<evidence type="ECO:0000313" key="3">
    <source>
        <dbReference type="Proteomes" id="UP000050761"/>
    </source>
</evidence>
<dbReference type="WBParaSite" id="HPBE_0000300101-mRNA-1">
    <property type="protein sequence ID" value="HPBE_0000300101-mRNA-1"/>
    <property type="gene ID" value="HPBE_0000300101"/>
</dbReference>
<organism evidence="3 4">
    <name type="scientific">Heligmosomoides polygyrus</name>
    <name type="common">Parasitic roundworm</name>
    <dbReference type="NCBI Taxonomy" id="6339"/>
    <lineage>
        <taxon>Eukaryota</taxon>
        <taxon>Metazoa</taxon>
        <taxon>Ecdysozoa</taxon>
        <taxon>Nematoda</taxon>
        <taxon>Chromadorea</taxon>
        <taxon>Rhabditida</taxon>
        <taxon>Rhabditina</taxon>
        <taxon>Rhabditomorpha</taxon>
        <taxon>Strongyloidea</taxon>
        <taxon>Heligmosomidae</taxon>
        <taxon>Heligmosomoides</taxon>
    </lineage>
</organism>
<evidence type="ECO:0000313" key="2">
    <source>
        <dbReference type="EMBL" id="VDO30080.1"/>
    </source>
</evidence>
<feature type="domain" description="Eukaryotic translation initiation factor 3 subunit C N-terminal" evidence="1">
    <location>
        <begin position="10"/>
        <end position="76"/>
    </location>
</feature>
<sequence>MCQAALDLVDDEDDDGGEWTPITKEKQVQLFEPKQEVTHEAMISKLTEVMASRGRLGTNRKQHVRLLQELYKIAEEVGSSCET</sequence>
<dbReference type="EMBL" id="UZAH01005972">
    <property type="protein sequence ID" value="VDO30080.1"/>
    <property type="molecule type" value="Genomic_DNA"/>
</dbReference>
<keyword evidence="3" id="KW-1185">Reference proteome</keyword>
<dbReference type="OrthoDB" id="29647at2759"/>
<dbReference type="AlphaFoldDB" id="A0A183FA09"/>
<dbReference type="GO" id="GO:0005852">
    <property type="term" value="C:eukaryotic translation initiation factor 3 complex"/>
    <property type="evidence" value="ECO:0007669"/>
    <property type="project" value="InterPro"/>
</dbReference>
<accession>A0A183FA09</accession>
<dbReference type="InterPro" id="IPR008905">
    <property type="entry name" value="EIF3C_N_dom"/>
</dbReference>
<dbReference type="GO" id="GO:0031369">
    <property type="term" value="F:translation initiation factor binding"/>
    <property type="evidence" value="ECO:0007669"/>
    <property type="project" value="InterPro"/>
</dbReference>
<dbReference type="Proteomes" id="UP000050761">
    <property type="component" value="Unassembled WGS sequence"/>
</dbReference>
<reference evidence="2 3" key="1">
    <citation type="submission" date="2018-11" db="EMBL/GenBank/DDBJ databases">
        <authorList>
            <consortium name="Pathogen Informatics"/>
        </authorList>
    </citation>
    <scope>NUCLEOTIDE SEQUENCE [LARGE SCALE GENOMIC DNA]</scope>
</reference>
<name>A0A183FA09_HELPZ</name>
<dbReference type="GO" id="GO:0003743">
    <property type="term" value="F:translation initiation factor activity"/>
    <property type="evidence" value="ECO:0007669"/>
    <property type="project" value="InterPro"/>
</dbReference>
<evidence type="ECO:0000313" key="4">
    <source>
        <dbReference type="WBParaSite" id="HPBE_0000300101-mRNA-1"/>
    </source>
</evidence>
<accession>A0A3P7U5H7</accession>
<protein>
    <submittedName>
        <fullName evidence="4">EIF-3c_N domain-containing protein</fullName>
    </submittedName>
</protein>
<reference evidence="4" key="2">
    <citation type="submission" date="2019-09" db="UniProtKB">
        <authorList>
            <consortium name="WormBaseParasite"/>
        </authorList>
    </citation>
    <scope>IDENTIFICATION</scope>
</reference>
<dbReference type="Pfam" id="PF05470">
    <property type="entry name" value="eIF-3c_N"/>
    <property type="match status" value="1"/>
</dbReference>
<evidence type="ECO:0000259" key="1">
    <source>
        <dbReference type="Pfam" id="PF05470"/>
    </source>
</evidence>
<proteinExistence type="predicted"/>
<gene>
    <name evidence="2" type="ORF">HPBE_LOCUS3002</name>
</gene>